<accession>A0A2N5Y7Q1</accession>
<comment type="caution">
    <text evidence="7">The sequence shown here is derived from an EMBL/GenBank/DDBJ whole genome shotgun (WGS) entry which is preliminary data.</text>
</comment>
<feature type="domain" description="Cytochrome c" evidence="6">
    <location>
        <begin position="625"/>
        <end position="751"/>
    </location>
</feature>
<dbReference type="PANTHER" id="PTHR47197:SF3">
    <property type="entry name" value="DIHYDRO-HEME D1 DEHYDROGENASE"/>
    <property type="match status" value="1"/>
</dbReference>
<dbReference type="Gene3D" id="2.130.10.10">
    <property type="entry name" value="YVTN repeat-like/Quinoprotein amine dehydrogenase"/>
    <property type="match status" value="2"/>
</dbReference>
<keyword evidence="1 4" id="KW-0349">Heme</keyword>
<evidence type="ECO:0000256" key="5">
    <source>
        <dbReference type="SAM" id="MobiDB-lite"/>
    </source>
</evidence>
<evidence type="ECO:0000256" key="4">
    <source>
        <dbReference type="PROSITE-ProRule" id="PRU00433"/>
    </source>
</evidence>
<dbReference type="Proteomes" id="UP000234845">
    <property type="component" value="Unassembled WGS sequence"/>
</dbReference>
<evidence type="ECO:0000256" key="1">
    <source>
        <dbReference type="ARBA" id="ARBA00022617"/>
    </source>
</evidence>
<dbReference type="PANTHER" id="PTHR47197">
    <property type="entry name" value="PROTEIN NIRF"/>
    <property type="match status" value="1"/>
</dbReference>
<dbReference type="Gene3D" id="1.10.760.10">
    <property type="entry name" value="Cytochrome c-like domain"/>
    <property type="match status" value="1"/>
</dbReference>
<dbReference type="InterPro" id="IPR036909">
    <property type="entry name" value="Cyt_c-like_dom_sf"/>
</dbReference>
<dbReference type="InterPro" id="IPR015943">
    <property type="entry name" value="WD40/YVTN_repeat-like_dom_sf"/>
</dbReference>
<dbReference type="InterPro" id="IPR009056">
    <property type="entry name" value="Cyt_c-like_dom"/>
</dbReference>
<gene>
    <name evidence="7" type="ORF">CWI75_00170</name>
</gene>
<sequence>MEEPESPQEEPSPAGAGPYTLFESGQVRPIARSPDGQRLFVVNTTDNHLELFDISDGGLTPTGSVAVGLEPVAVAALSNEEVWVVNHLSDSVSIVRLEGAAPRVVRTLLTGDEPRDIVFAGDSRGRAFISAAFRGQNHPRFKPADLKTPGLGRADVWVFDVADTGAAAGGEPITIINLFADSARGLAASADGSRVYAAAFMSGNQTTTLLNESAVADAKPLPTSNHEGVRQPDTGLIVGYDGEHWVDETGRDWSAKVHFNLPDRDLFEIDATASPPQLVRSHSGLGTILFNAVVNPVTGAVYVSNTDARNRVRFEGPGENASTVRGHIAENRISVLLGDAVIGNHLNPHVDFSLPEGAAIASADKAKSLAQPQDMVVSANGDTLYVAAFGSNRIAATATAALEAGQYDPAATVHIPVPGGGPSGLVLSADGDTLYTVSRYANSVSAIDLVNGETRITRTLFNPEPAALQRGRRLLYDADLTSANGTASCGSCHIFGDLDGLAWDLGNPDGNSIANRNEFVPLRSPTQGVFHPMKGPMTTQTLRGIADSGPMHWRGDRGGQDRALVNGERETLEAAAFKEFNPAFVELLGRESELPAAMLQDFTDFSLAMTPPPNAIRALDNSLSADQAEGRRVFFEDNTTGGALTCNHCHVLDVEARHFGTAGLMTNEGPGITEDFKVVHLRNLYTKVGMFGASVPRPGQQAQFMGDQVRGFGVLHDGGIDTISNFLGSSVFGFTSDAQREQVVDFMFAFDGNLAPIVGQQLTVGAEPSAAALARLDLLVTRAAVTSPREECDLIAKGVLDGNARGALRLADGRFRTDRTAEDSVSLEQLLTLAGQPGQELTFTCVPPGAGLRMAIDRNNDGILDGDN</sequence>
<keyword evidence="8" id="KW-1185">Reference proteome</keyword>
<protein>
    <recommendedName>
        <fullName evidence="6">Cytochrome c domain-containing protein</fullName>
    </recommendedName>
</protein>
<evidence type="ECO:0000259" key="6">
    <source>
        <dbReference type="PROSITE" id="PS51007"/>
    </source>
</evidence>
<dbReference type="OrthoDB" id="9805202at2"/>
<evidence type="ECO:0000313" key="8">
    <source>
        <dbReference type="Proteomes" id="UP000234845"/>
    </source>
</evidence>
<dbReference type="GO" id="GO:0020037">
    <property type="term" value="F:heme binding"/>
    <property type="evidence" value="ECO:0007669"/>
    <property type="project" value="InterPro"/>
</dbReference>
<evidence type="ECO:0000256" key="3">
    <source>
        <dbReference type="ARBA" id="ARBA00023004"/>
    </source>
</evidence>
<dbReference type="SUPFAM" id="SSF46626">
    <property type="entry name" value="Cytochrome c"/>
    <property type="match status" value="2"/>
</dbReference>
<dbReference type="AlphaFoldDB" id="A0A2N5Y7Q1"/>
<feature type="region of interest" description="Disordered" evidence="5">
    <location>
        <begin position="1"/>
        <end position="21"/>
    </location>
</feature>
<keyword evidence="3 4" id="KW-0408">Iron</keyword>
<dbReference type="SUPFAM" id="SSF75011">
    <property type="entry name" value="3-carboxy-cis,cis-mucoante lactonizing enzyme"/>
    <property type="match status" value="1"/>
</dbReference>
<proteinExistence type="predicted"/>
<evidence type="ECO:0000256" key="2">
    <source>
        <dbReference type="ARBA" id="ARBA00022723"/>
    </source>
</evidence>
<dbReference type="PROSITE" id="PS51007">
    <property type="entry name" value="CYTC"/>
    <property type="match status" value="1"/>
</dbReference>
<dbReference type="EMBL" id="PKLZ01000001">
    <property type="protein sequence ID" value="PLW84424.1"/>
    <property type="molecule type" value="Genomic_DNA"/>
</dbReference>
<keyword evidence="2 4" id="KW-0479">Metal-binding</keyword>
<name>A0A2N5Y7Q1_9GAMM</name>
<dbReference type="InterPro" id="IPR051200">
    <property type="entry name" value="Host-pathogen_enzymatic-act"/>
</dbReference>
<evidence type="ECO:0000313" key="7">
    <source>
        <dbReference type="EMBL" id="PLW84424.1"/>
    </source>
</evidence>
<reference evidence="8" key="1">
    <citation type="submission" date="2017-11" db="EMBL/GenBank/DDBJ databases">
        <title>The draft genome sequence of Chromatocurvus sp. F02.</title>
        <authorList>
            <person name="Du Z.-J."/>
            <person name="Chang Y.-Q."/>
        </authorList>
    </citation>
    <scope>NUCLEOTIDE SEQUENCE [LARGE SCALE GENOMIC DNA]</scope>
    <source>
        <strain evidence="8">F02</strain>
    </source>
</reference>
<dbReference type="GO" id="GO:0009055">
    <property type="term" value="F:electron transfer activity"/>
    <property type="evidence" value="ECO:0007669"/>
    <property type="project" value="InterPro"/>
</dbReference>
<organism evidence="7 8">
    <name type="scientific">Kineobactrum sediminis</name>
    <dbReference type="NCBI Taxonomy" id="1905677"/>
    <lineage>
        <taxon>Bacteria</taxon>
        <taxon>Pseudomonadati</taxon>
        <taxon>Pseudomonadota</taxon>
        <taxon>Gammaproteobacteria</taxon>
        <taxon>Cellvibrionales</taxon>
        <taxon>Halieaceae</taxon>
        <taxon>Kineobactrum</taxon>
    </lineage>
</organism>
<dbReference type="GO" id="GO:0046872">
    <property type="term" value="F:metal ion binding"/>
    <property type="evidence" value="ECO:0007669"/>
    <property type="project" value="UniProtKB-KW"/>
</dbReference>